<dbReference type="HOGENOM" id="CLU_107711_0_0_1"/>
<evidence type="ECO:0000313" key="3">
    <source>
        <dbReference type="EMBL" id="AET38314.1"/>
    </source>
</evidence>
<dbReference type="Proteomes" id="UP000006790">
    <property type="component" value="Chromosome 2"/>
</dbReference>
<dbReference type="GO" id="GO:0006357">
    <property type="term" value="P:regulation of transcription by RNA polymerase II"/>
    <property type="evidence" value="ECO:0007669"/>
    <property type="project" value="EnsemblFungi"/>
</dbReference>
<gene>
    <name evidence="3" type="ordered locus">Ecym_2601</name>
</gene>
<dbReference type="EMBL" id="CP002498">
    <property type="protein sequence ID" value="AET38314.1"/>
    <property type="molecule type" value="Genomic_DNA"/>
</dbReference>
<organism evidence="3 4">
    <name type="scientific">Eremothecium cymbalariae (strain CBS 270.75 / DBVPG 7215 / KCTC 17166 / NRRL Y-17582)</name>
    <name type="common">Yeast</name>
    <dbReference type="NCBI Taxonomy" id="931890"/>
    <lineage>
        <taxon>Eukaryota</taxon>
        <taxon>Fungi</taxon>
        <taxon>Dikarya</taxon>
        <taxon>Ascomycota</taxon>
        <taxon>Saccharomycotina</taxon>
        <taxon>Saccharomycetes</taxon>
        <taxon>Saccharomycetales</taxon>
        <taxon>Saccharomycetaceae</taxon>
        <taxon>Eremothecium</taxon>
    </lineage>
</organism>
<dbReference type="InterPro" id="IPR018767">
    <property type="entry name" value="Brl1/Brr6_dom"/>
</dbReference>
<reference evidence="4" key="1">
    <citation type="journal article" date="2012" name="G3 (Bethesda)">
        <title>Pichia sorbitophila, an interspecies yeast hybrid reveals early steps of genome resolution following polyploidization.</title>
        <authorList>
            <person name="Leh Louis V."/>
            <person name="Despons L."/>
            <person name="Friedrich A."/>
            <person name="Martin T."/>
            <person name="Durrens P."/>
            <person name="Casaregola S."/>
            <person name="Neuveglise C."/>
            <person name="Fairhead C."/>
            <person name="Marck C."/>
            <person name="Cruz J.A."/>
            <person name="Straub M.L."/>
            <person name="Kugler V."/>
            <person name="Sacerdot C."/>
            <person name="Uzunov Z."/>
            <person name="Thierry A."/>
            <person name="Weiss S."/>
            <person name="Bleykasten C."/>
            <person name="De Montigny J."/>
            <person name="Jacques N."/>
            <person name="Jung P."/>
            <person name="Lemaire M."/>
            <person name="Mallet S."/>
            <person name="Morel G."/>
            <person name="Richard G.F."/>
            <person name="Sarkar A."/>
            <person name="Savel G."/>
            <person name="Schacherer J."/>
            <person name="Seret M.L."/>
            <person name="Talla E."/>
            <person name="Samson G."/>
            <person name="Jubin C."/>
            <person name="Poulain J."/>
            <person name="Vacherie B."/>
            <person name="Barbe V."/>
            <person name="Pelletier E."/>
            <person name="Sherman D.J."/>
            <person name="Westhof E."/>
            <person name="Weissenbach J."/>
            <person name="Baret P.V."/>
            <person name="Wincker P."/>
            <person name="Gaillardin C."/>
            <person name="Dujon B."/>
            <person name="Souciet J.L."/>
        </authorList>
    </citation>
    <scope>NUCLEOTIDE SEQUENCE [LARGE SCALE GENOMIC DNA]</scope>
    <source>
        <strain evidence="4">CBS 270.75 / DBVPG 7215 / KCTC 17166 / NRRL Y-17582</strain>
    </source>
</reference>
<dbReference type="FunCoup" id="G8JQI1">
    <property type="interactions" value="12"/>
</dbReference>
<dbReference type="eggNOG" id="KOG4503">
    <property type="taxonomic scope" value="Eukaryota"/>
</dbReference>
<dbReference type="PANTHER" id="PTHR28136">
    <property type="entry name" value="NUCLEUS EXPORT PROTEIN BRR6"/>
    <property type="match status" value="1"/>
</dbReference>
<keyword evidence="1" id="KW-0472">Membrane</keyword>
<protein>
    <recommendedName>
        <fullName evidence="2">Brl1/Brr6 domain-containing protein</fullName>
    </recommendedName>
</protein>
<dbReference type="PANTHER" id="PTHR28136:SF5">
    <property type="entry name" value="NUCLEUS EXPORT PROTEIN BRR6"/>
    <property type="match status" value="1"/>
</dbReference>
<evidence type="ECO:0000313" key="4">
    <source>
        <dbReference type="Proteomes" id="UP000006790"/>
    </source>
</evidence>
<feature type="domain" description="Brl1/Brr6" evidence="2">
    <location>
        <begin position="25"/>
        <end position="160"/>
    </location>
</feature>
<feature type="transmembrane region" description="Helical" evidence="1">
    <location>
        <begin position="140"/>
        <end position="162"/>
    </location>
</feature>
<keyword evidence="1" id="KW-0812">Transmembrane</keyword>
<dbReference type="InterPro" id="IPR040202">
    <property type="entry name" value="Brl1/Brr6"/>
</dbReference>
<proteinExistence type="predicted"/>
<dbReference type="STRING" id="931890.G8JQI1"/>
<feature type="transmembrane region" description="Helical" evidence="1">
    <location>
        <begin position="31"/>
        <end position="52"/>
    </location>
</feature>
<dbReference type="OrthoDB" id="5961at2759"/>
<dbReference type="GO" id="GO:0003682">
    <property type="term" value="F:chromatin binding"/>
    <property type="evidence" value="ECO:0007669"/>
    <property type="project" value="EnsemblFungi"/>
</dbReference>
<name>G8JQI1_ERECY</name>
<dbReference type="Pfam" id="PF10104">
    <property type="entry name" value="Brr6_like_C_C"/>
    <property type="match status" value="1"/>
</dbReference>
<dbReference type="GeneID" id="11468352"/>
<dbReference type="InParanoid" id="G8JQI1"/>
<dbReference type="GO" id="GO:0055088">
    <property type="term" value="P:lipid homeostasis"/>
    <property type="evidence" value="ECO:0007669"/>
    <property type="project" value="EnsemblFungi"/>
</dbReference>
<sequence length="168" mass="19456">MPRNQLSRIRDDAHGRKVSSRDHSIVDYVQFIFNGCIAIGILYVILNFVYIVHGDVQWKRYQKKLEDAFFIEQCKKDYEMNNCHPKSRLPALHAQCEEWYQCMNLDSRPSSHEYGVLWASTLAGILNEFTEQISIRTVSILLISTLCTIIATNVAFGAYRVYYVQNAP</sequence>
<dbReference type="AlphaFoldDB" id="G8JQI1"/>
<dbReference type="OMA" id="FGSYRVY"/>
<dbReference type="SMART" id="SM01042">
    <property type="entry name" value="Brr6_like_C_C"/>
    <property type="match status" value="1"/>
</dbReference>
<keyword evidence="1" id="KW-1133">Transmembrane helix</keyword>
<dbReference type="GO" id="GO:0006998">
    <property type="term" value="P:nuclear envelope organization"/>
    <property type="evidence" value="ECO:0007669"/>
    <property type="project" value="EnsemblFungi"/>
</dbReference>
<dbReference type="GO" id="GO:0031965">
    <property type="term" value="C:nuclear membrane"/>
    <property type="evidence" value="ECO:0007669"/>
    <property type="project" value="InterPro"/>
</dbReference>
<dbReference type="RefSeq" id="XP_003645131.1">
    <property type="nucleotide sequence ID" value="XM_003645083.1"/>
</dbReference>
<accession>G8JQI1</accession>
<keyword evidence="4" id="KW-1185">Reference proteome</keyword>
<evidence type="ECO:0000259" key="2">
    <source>
        <dbReference type="SMART" id="SM01042"/>
    </source>
</evidence>
<dbReference type="KEGG" id="erc:Ecym_2601"/>
<evidence type="ECO:0000256" key="1">
    <source>
        <dbReference type="SAM" id="Phobius"/>
    </source>
</evidence>